<evidence type="ECO:0000256" key="5">
    <source>
        <dbReference type="ARBA" id="ARBA00023014"/>
    </source>
</evidence>
<dbReference type="Proteomes" id="UP000694843">
    <property type="component" value="Unplaced"/>
</dbReference>
<keyword evidence="6" id="KW-0496">Mitochondrion</keyword>
<gene>
    <name evidence="9" type="primary">LOC108664794</name>
</gene>
<accession>A0A8B7MZJ7</accession>
<dbReference type="GO" id="GO:0051536">
    <property type="term" value="F:iron-sulfur cluster binding"/>
    <property type="evidence" value="ECO:0007669"/>
    <property type="project" value="UniProtKB-KW"/>
</dbReference>
<comment type="subcellular location">
    <subcellularLocation>
        <location evidence="1">Mitochondrion</location>
    </subcellularLocation>
</comment>
<dbReference type="Gene3D" id="3.40.50.150">
    <property type="entry name" value="Vaccinia Virus protein VP39"/>
    <property type="match status" value="1"/>
</dbReference>
<dbReference type="GO" id="GO:0008168">
    <property type="term" value="F:methyltransferase activity"/>
    <property type="evidence" value="ECO:0007669"/>
    <property type="project" value="InterPro"/>
</dbReference>
<dbReference type="RefSeq" id="XP_018006976.1">
    <property type="nucleotide sequence ID" value="XM_018151487.2"/>
</dbReference>
<proteinExistence type="predicted"/>
<evidence type="ECO:0000313" key="8">
    <source>
        <dbReference type="Proteomes" id="UP000694843"/>
    </source>
</evidence>
<dbReference type="OrthoDB" id="421327at2759"/>
<keyword evidence="3" id="KW-0809">Transit peptide</keyword>
<reference evidence="9" key="1">
    <citation type="submission" date="2025-08" db="UniProtKB">
        <authorList>
            <consortium name="RefSeq"/>
        </authorList>
    </citation>
    <scope>IDENTIFICATION</scope>
    <source>
        <tissue evidence="9">Whole organism</tissue>
    </source>
</reference>
<keyword evidence="5" id="KW-0411">Iron-sulfur</keyword>
<evidence type="ECO:0000313" key="9">
    <source>
        <dbReference type="RefSeq" id="XP_018006976.1"/>
    </source>
</evidence>
<dbReference type="OMA" id="CPHDQGC"/>
<evidence type="ECO:0000256" key="1">
    <source>
        <dbReference type="ARBA" id="ARBA00004173"/>
    </source>
</evidence>
<dbReference type="GO" id="GO:0005763">
    <property type="term" value="C:mitochondrial small ribosomal subunit"/>
    <property type="evidence" value="ECO:0007669"/>
    <property type="project" value="TreeGrafter"/>
</dbReference>
<dbReference type="GO" id="GO:0003735">
    <property type="term" value="F:structural constituent of ribosome"/>
    <property type="evidence" value="ECO:0007669"/>
    <property type="project" value="TreeGrafter"/>
</dbReference>
<keyword evidence="8" id="KW-1185">Reference proteome</keyword>
<comment type="function">
    <text evidence="7">Mitochondrial ribosome (mitoribosome) assembly factor. Binds at the interface of the head and body domains of the mitochondrial small ribosomal subunit (mt-SSU), occluding the mRNA channel and preventing compaction of the head domain towards the body. Probable inactive methyltransferase: retains the characteristic folding and ability to bind S-adenosyl-L-methionine, but it probably lost its methyltransferase activity.</text>
</comment>
<name>A0A8B7MZJ7_HYAAZ</name>
<dbReference type="GeneID" id="108664794"/>
<keyword evidence="2" id="KW-0479">Metal-binding</keyword>
<dbReference type="InterPro" id="IPR029063">
    <property type="entry name" value="SAM-dependent_MTases_sf"/>
</dbReference>
<dbReference type="GO" id="GO:0046872">
    <property type="term" value="F:metal ion binding"/>
    <property type="evidence" value="ECO:0007669"/>
    <property type="project" value="UniProtKB-KW"/>
</dbReference>
<evidence type="ECO:0000256" key="2">
    <source>
        <dbReference type="ARBA" id="ARBA00022723"/>
    </source>
</evidence>
<dbReference type="AlphaFoldDB" id="A0A8B7MZJ7"/>
<protein>
    <submittedName>
        <fullName evidence="9">Methyltransferase-like protein 17, mitochondrial</fullName>
    </submittedName>
</protein>
<dbReference type="GO" id="GO:0006412">
    <property type="term" value="P:translation"/>
    <property type="evidence" value="ECO:0007669"/>
    <property type="project" value="InterPro"/>
</dbReference>
<keyword evidence="4" id="KW-0408">Iron</keyword>
<organism evidence="8 9">
    <name type="scientific">Hyalella azteca</name>
    <name type="common">Amphipod</name>
    <dbReference type="NCBI Taxonomy" id="294128"/>
    <lineage>
        <taxon>Eukaryota</taxon>
        <taxon>Metazoa</taxon>
        <taxon>Ecdysozoa</taxon>
        <taxon>Arthropoda</taxon>
        <taxon>Crustacea</taxon>
        <taxon>Multicrustacea</taxon>
        <taxon>Malacostraca</taxon>
        <taxon>Eumalacostraca</taxon>
        <taxon>Peracarida</taxon>
        <taxon>Amphipoda</taxon>
        <taxon>Senticaudata</taxon>
        <taxon>Talitrida</taxon>
        <taxon>Talitroidea</taxon>
        <taxon>Hyalellidae</taxon>
        <taxon>Hyalella</taxon>
    </lineage>
</organism>
<dbReference type="SUPFAM" id="SSF53335">
    <property type="entry name" value="S-adenosyl-L-methionine-dependent methyltransferases"/>
    <property type="match status" value="1"/>
</dbReference>
<dbReference type="InterPro" id="IPR052571">
    <property type="entry name" value="Mt_RNA_Methyltransferase"/>
</dbReference>
<evidence type="ECO:0000256" key="7">
    <source>
        <dbReference type="ARBA" id="ARBA00045681"/>
    </source>
</evidence>
<dbReference type="PANTHER" id="PTHR13184:SF5">
    <property type="entry name" value="METHYLTRANSFERASE-LIKE PROTEIN 17, MITOCHONDRIAL"/>
    <property type="match status" value="1"/>
</dbReference>
<dbReference type="Pfam" id="PF09243">
    <property type="entry name" value="Rsm22"/>
    <property type="match status" value="1"/>
</dbReference>
<dbReference type="InterPro" id="IPR015324">
    <property type="entry name" value="Ribosomal_Rsm22-like"/>
</dbReference>
<evidence type="ECO:0000256" key="3">
    <source>
        <dbReference type="ARBA" id="ARBA00022946"/>
    </source>
</evidence>
<dbReference type="PANTHER" id="PTHR13184">
    <property type="entry name" value="37S RIBOSOMAL PROTEIN S22"/>
    <property type="match status" value="1"/>
</dbReference>
<sequence length="541" mass="61063">MEIIMRKSHTRLLSSLLRKSCMCHQSVGCYKSTLVQALNKASASAPSPSHSTKTAKVLDEFAVAMKDGDKEVNVDGRPTFAYFLSEATTKLISEVGVGKHPGRRKLATISLPDELMSARRSIIQAAGQSKDLHEEALKLKRKIRERLLPLDFRVQEEKRKEFLREIVSQESVCPEDEAVLEEDRKALFEGRKKRLEEKIRNEIYNYQPLDFSTPESALLYMMARLTPDFAALMKVFHQLRCALPTFMPTTMLDFGSGVGSATWAVDQTWPKSCKEVVNVDPSNAMHELHDVLLRGGLASLPLPRRKNSTSFRHFLPLTGSLKHDLVVCSRTLFEIGSRDMRLRTLDILWKTVMPGGCLVLVEGGRASGCHLTLEARDFLMQGLKVDTSSSRLRGRIIAPCPHQNACPLLAKQPKYRICTDSQLYQEVEYPDPLLEVFSYLIVQKPKELETREDTLITWPRIIQPVIKSDSVIVRVCNKFGHLQELCASKGKHGTLCRQVARKSTLGDLYPVELLPPSQHINPGYNAIDLCHNKKARDDDKF</sequence>
<evidence type="ECO:0000256" key="6">
    <source>
        <dbReference type="ARBA" id="ARBA00023128"/>
    </source>
</evidence>
<dbReference type="KEGG" id="hazt:108664794"/>
<evidence type="ECO:0000256" key="4">
    <source>
        <dbReference type="ARBA" id="ARBA00023004"/>
    </source>
</evidence>